<gene>
    <name evidence="1" type="ORF">QAD02_019853</name>
</gene>
<dbReference type="Proteomes" id="UP001239111">
    <property type="component" value="Chromosome 1"/>
</dbReference>
<organism evidence="1 2">
    <name type="scientific">Eretmocerus hayati</name>
    <dbReference type="NCBI Taxonomy" id="131215"/>
    <lineage>
        <taxon>Eukaryota</taxon>
        <taxon>Metazoa</taxon>
        <taxon>Ecdysozoa</taxon>
        <taxon>Arthropoda</taxon>
        <taxon>Hexapoda</taxon>
        <taxon>Insecta</taxon>
        <taxon>Pterygota</taxon>
        <taxon>Neoptera</taxon>
        <taxon>Endopterygota</taxon>
        <taxon>Hymenoptera</taxon>
        <taxon>Apocrita</taxon>
        <taxon>Proctotrupomorpha</taxon>
        <taxon>Chalcidoidea</taxon>
        <taxon>Aphelinidae</taxon>
        <taxon>Aphelininae</taxon>
        <taxon>Eretmocerus</taxon>
    </lineage>
</organism>
<comment type="caution">
    <text evidence="1">The sequence shown here is derived from an EMBL/GenBank/DDBJ whole genome shotgun (WGS) entry which is preliminary data.</text>
</comment>
<protein>
    <submittedName>
        <fullName evidence="1">Uncharacterized protein</fullName>
    </submittedName>
</protein>
<reference evidence="1" key="1">
    <citation type="submission" date="2023-04" db="EMBL/GenBank/DDBJ databases">
        <title>A chromosome-level genome assembly of the parasitoid wasp Eretmocerus hayati.</title>
        <authorList>
            <person name="Zhong Y."/>
            <person name="Liu S."/>
            <person name="Liu Y."/>
        </authorList>
    </citation>
    <scope>NUCLEOTIDE SEQUENCE</scope>
    <source>
        <strain evidence="1">ZJU_SS_LIU_2023</strain>
    </source>
</reference>
<name>A0ACC2PLZ0_9HYME</name>
<keyword evidence="2" id="KW-1185">Reference proteome</keyword>
<dbReference type="EMBL" id="CM056741">
    <property type="protein sequence ID" value="KAJ8684061.1"/>
    <property type="molecule type" value="Genomic_DNA"/>
</dbReference>
<evidence type="ECO:0000313" key="1">
    <source>
        <dbReference type="EMBL" id="KAJ8684061.1"/>
    </source>
</evidence>
<proteinExistence type="predicted"/>
<accession>A0ACC2PLZ0</accession>
<evidence type="ECO:0000313" key="2">
    <source>
        <dbReference type="Proteomes" id="UP001239111"/>
    </source>
</evidence>
<sequence length="321" mass="36979">MDLPEYQEGQFSKPKFAIFRVARLVGCIVVVVLLGFSLWRNQVNEVGLRSQGEKIINISNEIRALKSSNQTNHRARRAVDISDLNSFTDSTSGAKDSFSDELIAATTTEKAKSHIQRPNKENYDKLIDKLFDKMYVLRRDSDKKHLRKNIRAVFEAWSEVFDAAVPYEMVDEDVRQRRSILREPSSEESSEEKKKQIRQRRSVIEDPSSEESSEEKKPDKKPIKPKKVKDENNSSVDSSEEIIRTKRSADRSSEEPRESVEDKEKKGSRSEESEKKNEISEESENDQEKKEESSNEATERPESEESLEKKTSAETTLIDEK</sequence>